<proteinExistence type="predicted"/>
<keyword evidence="1" id="KW-0472">Membrane</keyword>
<keyword evidence="1" id="KW-0812">Transmembrane</keyword>
<evidence type="ECO:0008006" key="4">
    <source>
        <dbReference type="Google" id="ProtNLM"/>
    </source>
</evidence>
<feature type="transmembrane region" description="Helical" evidence="1">
    <location>
        <begin position="21"/>
        <end position="42"/>
    </location>
</feature>
<name>A0ABT9EB61_9PROT</name>
<dbReference type="RefSeq" id="WP_305108304.1">
    <property type="nucleotide sequence ID" value="NZ_JAUTWS010000091.1"/>
</dbReference>
<organism evidence="2 3">
    <name type="scientific">Paracraurococcus lichenis</name>
    <dbReference type="NCBI Taxonomy" id="3064888"/>
    <lineage>
        <taxon>Bacteria</taxon>
        <taxon>Pseudomonadati</taxon>
        <taxon>Pseudomonadota</taxon>
        <taxon>Alphaproteobacteria</taxon>
        <taxon>Acetobacterales</taxon>
        <taxon>Roseomonadaceae</taxon>
        <taxon>Paracraurococcus</taxon>
    </lineage>
</organism>
<comment type="caution">
    <text evidence="2">The sequence shown here is derived from an EMBL/GenBank/DDBJ whole genome shotgun (WGS) entry which is preliminary data.</text>
</comment>
<reference evidence="2 3" key="1">
    <citation type="submission" date="2023-08" db="EMBL/GenBank/DDBJ databases">
        <title>The draft genome sequence of Paracraurococcus sp. LOR1-02.</title>
        <authorList>
            <person name="Kingkaew E."/>
            <person name="Tanasupawat S."/>
        </authorList>
    </citation>
    <scope>NUCLEOTIDE SEQUENCE [LARGE SCALE GENOMIC DNA]</scope>
    <source>
        <strain evidence="2 3">LOR1-02</strain>
    </source>
</reference>
<protein>
    <recommendedName>
        <fullName evidence="4">Conjugal transfer protein TrbI</fullName>
    </recommendedName>
</protein>
<accession>A0ABT9EB61</accession>
<dbReference type="EMBL" id="JAUTWS010000091">
    <property type="protein sequence ID" value="MDO9713447.1"/>
    <property type="molecule type" value="Genomic_DNA"/>
</dbReference>
<dbReference type="Proteomes" id="UP001243009">
    <property type="component" value="Unassembled WGS sequence"/>
</dbReference>
<keyword evidence="3" id="KW-1185">Reference proteome</keyword>
<evidence type="ECO:0000256" key="1">
    <source>
        <dbReference type="SAM" id="Phobius"/>
    </source>
</evidence>
<evidence type="ECO:0000313" key="3">
    <source>
        <dbReference type="Proteomes" id="UP001243009"/>
    </source>
</evidence>
<gene>
    <name evidence="2" type="ORF">Q7A36_34295</name>
</gene>
<sequence length="63" mass="6853">MDSVVQPRSRMLRQAAIAGRAGRIVALTILVAFGFGVMGWLATKDTSSPRRGVEVIRPYDPLP</sequence>
<evidence type="ECO:0000313" key="2">
    <source>
        <dbReference type="EMBL" id="MDO9713447.1"/>
    </source>
</evidence>
<keyword evidence="1" id="KW-1133">Transmembrane helix</keyword>